<keyword evidence="6" id="KW-0368">Histidine biosynthesis</keyword>
<dbReference type="InterPro" id="IPR029062">
    <property type="entry name" value="Class_I_gatase-like"/>
</dbReference>
<evidence type="ECO:0000256" key="6">
    <source>
        <dbReference type="ARBA" id="ARBA00023102"/>
    </source>
</evidence>
<comment type="pathway">
    <text evidence="1">Amino-acid biosynthesis; L-histidine biosynthesis; L-histidine from 5-phospho-alpha-D-ribose 1-diphosphate: step 5/9.</text>
</comment>
<evidence type="ECO:0000256" key="9">
    <source>
        <dbReference type="ARBA" id="ARBA00049534"/>
    </source>
</evidence>
<proteinExistence type="inferred from homology"/>
<dbReference type="CDD" id="cd01748">
    <property type="entry name" value="GATase1_IGP_Synthase"/>
    <property type="match status" value="1"/>
</dbReference>
<dbReference type="PROSITE" id="PS51273">
    <property type="entry name" value="GATASE_TYPE_1"/>
    <property type="match status" value="1"/>
</dbReference>
<evidence type="ECO:0000313" key="11">
    <source>
        <dbReference type="EMBL" id="SUZ77782.1"/>
    </source>
</evidence>
<dbReference type="Pfam" id="PF00117">
    <property type="entry name" value="GATase"/>
    <property type="match status" value="1"/>
</dbReference>
<organism evidence="11">
    <name type="scientific">marine metagenome</name>
    <dbReference type="NCBI Taxonomy" id="408172"/>
    <lineage>
        <taxon>unclassified sequences</taxon>
        <taxon>metagenomes</taxon>
        <taxon>ecological metagenomes</taxon>
    </lineage>
</organism>
<dbReference type="GO" id="GO:0000105">
    <property type="term" value="P:L-histidine biosynthetic process"/>
    <property type="evidence" value="ECO:0007669"/>
    <property type="project" value="UniProtKB-UniPathway"/>
</dbReference>
<evidence type="ECO:0000256" key="5">
    <source>
        <dbReference type="ARBA" id="ARBA00022962"/>
    </source>
</evidence>
<dbReference type="PANTHER" id="PTHR42701:SF1">
    <property type="entry name" value="IMIDAZOLE GLYCEROL PHOSPHATE SYNTHASE SUBUNIT HISH"/>
    <property type="match status" value="1"/>
</dbReference>
<dbReference type="InterPro" id="IPR010139">
    <property type="entry name" value="Imidazole-glycPsynth_HisH"/>
</dbReference>
<evidence type="ECO:0000256" key="8">
    <source>
        <dbReference type="ARBA" id="ARBA00047838"/>
    </source>
</evidence>
<keyword evidence="5" id="KW-0315">Glutamine amidotransferase</keyword>
<evidence type="ECO:0000256" key="4">
    <source>
        <dbReference type="ARBA" id="ARBA00022801"/>
    </source>
</evidence>
<dbReference type="UniPathway" id="UPA00031">
    <property type="reaction ID" value="UER00010"/>
</dbReference>
<dbReference type="GO" id="GO:0004359">
    <property type="term" value="F:glutaminase activity"/>
    <property type="evidence" value="ECO:0007669"/>
    <property type="project" value="UniProtKB-EC"/>
</dbReference>
<dbReference type="PIRSF" id="PIRSF000495">
    <property type="entry name" value="Amidotransf_hisH"/>
    <property type="match status" value="1"/>
</dbReference>
<evidence type="ECO:0000256" key="7">
    <source>
        <dbReference type="ARBA" id="ARBA00023239"/>
    </source>
</evidence>
<evidence type="ECO:0000256" key="2">
    <source>
        <dbReference type="ARBA" id="ARBA00011152"/>
    </source>
</evidence>
<dbReference type="GO" id="GO:0016829">
    <property type="term" value="F:lyase activity"/>
    <property type="evidence" value="ECO:0007669"/>
    <property type="project" value="UniProtKB-KW"/>
</dbReference>
<feature type="domain" description="Glutamine amidotransferase" evidence="10">
    <location>
        <begin position="3"/>
        <end position="197"/>
    </location>
</feature>
<evidence type="ECO:0000259" key="10">
    <source>
        <dbReference type="Pfam" id="PF00117"/>
    </source>
</evidence>
<accession>A0A381QEN3</accession>
<keyword evidence="7" id="KW-0456">Lyase</keyword>
<name>A0A381QEN3_9ZZZZ</name>
<dbReference type="Gene3D" id="3.40.50.880">
    <property type="match status" value="1"/>
</dbReference>
<dbReference type="InterPro" id="IPR017926">
    <property type="entry name" value="GATASE"/>
</dbReference>
<comment type="catalytic activity">
    <reaction evidence="9">
        <text>L-glutamine + H2O = L-glutamate + NH4(+)</text>
        <dbReference type="Rhea" id="RHEA:15889"/>
        <dbReference type="ChEBI" id="CHEBI:15377"/>
        <dbReference type="ChEBI" id="CHEBI:28938"/>
        <dbReference type="ChEBI" id="CHEBI:29985"/>
        <dbReference type="ChEBI" id="CHEBI:58359"/>
        <dbReference type="EC" id="3.5.1.2"/>
    </reaction>
</comment>
<comment type="catalytic activity">
    <reaction evidence="8">
        <text>5-[(5-phospho-1-deoxy-D-ribulos-1-ylimino)methylamino]-1-(5-phospho-beta-D-ribosyl)imidazole-4-carboxamide + L-glutamine = D-erythro-1-(imidazol-4-yl)glycerol 3-phosphate + 5-amino-1-(5-phospho-beta-D-ribosyl)imidazole-4-carboxamide + L-glutamate + H(+)</text>
        <dbReference type="Rhea" id="RHEA:24793"/>
        <dbReference type="ChEBI" id="CHEBI:15378"/>
        <dbReference type="ChEBI" id="CHEBI:29985"/>
        <dbReference type="ChEBI" id="CHEBI:58278"/>
        <dbReference type="ChEBI" id="CHEBI:58359"/>
        <dbReference type="ChEBI" id="CHEBI:58475"/>
        <dbReference type="ChEBI" id="CHEBI:58525"/>
        <dbReference type="EC" id="4.3.2.10"/>
    </reaction>
</comment>
<sequence length="200" mass="22436">MNVIIDYKVGNLHNLKNALDFSAVETQLVSAADEVRKADRILLPGVGAFSPAMEQLRESGMLEALQEKVEAGTPLLGICVGAQLLMDLSEEDGTHAGLGWIPGKVKRFQHRLKIPQMGWNQVSQQKEDPLFLEVADDKHFYFVHSYHLLPENIDHILGFSSYGYDFASVVRKENLWGVQFHPEKSQNSGLQLLKNFCTLT</sequence>
<gene>
    <name evidence="11" type="ORF">METZ01_LOCUS30636</name>
</gene>
<evidence type="ECO:0000256" key="3">
    <source>
        <dbReference type="ARBA" id="ARBA00022605"/>
    </source>
</evidence>
<dbReference type="PANTHER" id="PTHR42701">
    <property type="entry name" value="IMIDAZOLE GLYCEROL PHOSPHATE SYNTHASE SUBUNIT HISH"/>
    <property type="match status" value="1"/>
</dbReference>
<keyword evidence="3" id="KW-0028">Amino-acid biosynthesis</keyword>
<dbReference type="PROSITE" id="PS51274">
    <property type="entry name" value="GATASE_COBBQ"/>
    <property type="match status" value="1"/>
</dbReference>
<dbReference type="SUPFAM" id="SSF52317">
    <property type="entry name" value="Class I glutamine amidotransferase-like"/>
    <property type="match status" value="1"/>
</dbReference>
<dbReference type="NCBIfam" id="TIGR01855">
    <property type="entry name" value="IMP_synth_hisH"/>
    <property type="match status" value="1"/>
</dbReference>
<dbReference type="AlphaFoldDB" id="A0A381QEN3"/>
<dbReference type="EMBL" id="UINC01001328">
    <property type="protein sequence ID" value="SUZ77782.1"/>
    <property type="molecule type" value="Genomic_DNA"/>
</dbReference>
<dbReference type="GO" id="GO:0000107">
    <property type="term" value="F:imidazoleglycerol-phosphate synthase activity"/>
    <property type="evidence" value="ECO:0007669"/>
    <property type="project" value="TreeGrafter"/>
</dbReference>
<evidence type="ECO:0000256" key="1">
    <source>
        <dbReference type="ARBA" id="ARBA00005091"/>
    </source>
</evidence>
<reference evidence="11" key="1">
    <citation type="submission" date="2018-05" db="EMBL/GenBank/DDBJ databases">
        <authorList>
            <person name="Lanie J.A."/>
            <person name="Ng W.-L."/>
            <person name="Kazmierczak K.M."/>
            <person name="Andrzejewski T.M."/>
            <person name="Davidsen T.M."/>
            <person name="Wayne K.J."/>
            <person name="Tettelin H."/>
            <person name="Glass J.I."/>
            <person name="Rusch D."/>
            <person name="Podicherti R."/>
            <person name="Tsui H.-C.T."/>
            <person name="Winkler M.E."/>
        </authorList>
    </citation>
    <scope>NUCLEOTIDE SEQUENCE</scope>
</reference>
<protein>
    <recommendedName>
        <fullName evidence="10">Glutamine amidotransferase domain-containing protein</fullName>
    </recommendedName>
</protein>
<keyword evidence="4" id="KW-0378">Hydrolase</keyword>
<comment type="subunit">
    <text evidence="2">Heterodimer of HisH and HisF.</text>
</comment>
<dbReference type="HAMAP" id="MF_00278">
    <property type="entry name" value="HisH"/>
    <property type="match status" value="1"/>
</dbReference>